<keyword evidence="11" id="KW-1185">Reference proteome</keyword>
<dbReference type="InterPro" id="IPR027417">
    <property type="entry name" value="P-loop_NTPase"/>
</dbReference>
<accession>A0A1T4NDR5</accession>
<dbReference type="EMBL" id="FUWY01000004">
    <property type="protein sequence ID" value="SJZ77419.1"/>
    <property type="molecule type" value="Genomic_DNA"/>
</dbReference>
<dbReference type="Proteomes" id="UP000243297">
    <property type="component" value="Unassembled WGS sequence"/>
</dbReference>
<dbReference type="EC" id="2.7.10.2" evidence="2"/>
<keyword evidence="6" id="KW-0067">ATP-binding</keyword>
<evidence type="ECO:0000256" key="7">
    <source>
        <dbReference type="ARBA" id="ARBA00023137"/>
    </source>
</evidence>
<feature type="domain" description="AAA" evidence="9">
    <location>
        <begin position="43"/>
        <end position="171"/>
    </location>
</feature>
<evidence type="ECO:0000256" key="4">
    <source>
        <dbReference type="ARBA" id="ARBA00022741"/>
    </source>
</evidence>
<evidence type="ECO:0000256" key="8">
    <source>
        <dbReference type="ARBA" id="ARBA00051245"/>
    </source>
</evidence>
<dbReference type="STRING" id="118967.SAMN02745191_1588"/>
<dbReference type="GO" id="GO:0005886">
    <property type="term" value="C:plasma membrane"/>
    <property type="evidence" value="ECO:0007669"/>
    <property type="project" value="TreeGrafter"/>
</dbReference>
<dbReference type="OrthoDB" id="9794577at2"/>
<evidence type="ECO:0000256" key="6">
    <source>
        <dbReference type="ARBA" id="ARBA00022840"/>
    </source>
</evidence>
<dbReference type="NCBIfam" id="TIGR01007">
    <property type="entry name" value="eps_fam"/>
    <property type="match status" value="1"/>
</dbReference>
<evidence type="ECO:0000313" key="10">
    <source>
        <dbReference type="EMBL" id="SJZ77419.1"/>
    </source>
</evidence>
<keyword evidence="5" id="KW-0418">Kinase</keyword>
<dbReference type="PANTHER" id="PTHR32309">
    <property type="entry name" value="TYROSINE-PROTEIN KINASE"/>
    <property type="match status" value="1"/>
</dbReference>
<evidence type="ECO:0000256" key="2">
    <source>
        <dbReference type="ARBA" id="ARBA00011903"/>
    </source>
</evidence>
<dbReference type="AlphaFoldDB" id="A0A1T4NDR5"/>
<sequence length="237" mass="27031">MTNVENKMLKDLISIYDSSNPATEAYRALRTNIMYKNFDAPIKVINITSATQGEGKSTTCLNLAVVFSQLNKKVLVMDLDLRIPTIHKKLRIRNTMGITDLLNGRATVDNVVKPVFKNIDVITTGTKIIYHSEFIQSTALMNFIERMKDEYDIILLDCPPVGIVTDALIVSKYSDGTILVCESDKNDKKTLIRVKYQFDEVESKVLGVVITKADFGKKYYSHYNYQYQPKARKRKKK</sequence>
<evidence type="ECO:0000256" key="1">
    <source>
        <dbReference type="ARBA" id="ARBA00007316"/>
    </source>
</evidence>
<comment type="similarity">
    <text evidence="1">Belongs to the CpsD/CapB family.</text>
</comment>
<dbReference type="InterPro" id="IPR005702">
    <property type="entry name" value="Wzc-like_C"/>
</dbReference>
<keyword evidence="4" id="KW-0547">Nucleotide-binding</keyword>
<keyword evidence="7" id="KW-0829">Tyrosine-protein kinase</keyword>
<protein>
    <recommendedName>
        <fullName evidence="2">non-specific protein-tyrosine kinase</fullName>
        <ecNumber evidence="2">2.7.10.2</ecNumber>
    </recommendedName>
</protein>
<proteinExistence type="inferred from homology"/>
<evidence type="ECO:0000313" key="11">
    <source>
        <dbReference type="Proteomes" id="UP000243297"/>
    </source>
</evidence>
<name>A0A1T4NDR5_9FIRM</name>
<evidence type="ECO:0000259" key="9">
    <source>
        <dbReference type="Pfam" id="PF13614"/>
    </source>
</evidence>
<comment type="catalytic activity">
    <reaction evidence="8">
        <text>L-tyrosyl-[protein] + ATP = O-phospho-L-tyrosyl-[protein] + ADP + H(+)</text>
        <dbReference type="Rhea" id="RHEA:10596"/>
        <dbReference type="Rhea" id="RHEA-COMP:10136"/>
        <dbReference type="Rhea" id="RHEA-COMP:20101"/>
        <dbReference type="ChEBI" id="CHEBI:15378"/>
        <dbReference type="ChEBI" id="CHEBI:30616"/>
        <dbReference type="ChEBI" id="CHEBI:46858"/>
        <dbReference type="ChEBI" id="CHEBI:61978"/>
        <dbReference type="ChEBI" id="CHEBI:456216"/>
        <dbReference type="EC" id="2.7.10.2"/>
    </reaction>
</comment>
<dbReference type="Pfam" id="PF13614">
    <property type="entry name" value="AAA_31"/>
    <property type="match status" value="1"/>
</dbReference>
<reference evidence="11" key="1">
    <citation type="submission" date="2017-02" db="EMBL/GenBank/DDBJ databases">
        <authorList>
            <person name="Varghese N."/>
            <person name="Submissions S."/>
        </authorList>
    </citation>
    <scope>NUCLEOTIDE SEQUENCE [LARGE SCALE GENOMIC DNA]</scope>
    <source>
        <strain evidence="11">ATCC 25662</strain>
    </source>
</reference>
<evidence type="ECO:0000256" key="3">
    <source>
        <dbReference type="ARBA" id="ARBA00022679"/>
    </source>
</evidence>
<dbReference type="InterPro" id="IPR025669">
    <property type="entry name" value="AAA_dom"/>
</dbReference>
<dbReference type="SUPFAM" id="SSF52540">
    <property type="entry name" value="P-loop containing nucleoside triphosphate hydrolases"/>
    <property type="match status" value="1"/>
</dbReference>
<dbReference type="Gene3D" id="3.40.50.300">
    <property type="entry name" value="P-loop containing nucleotide triphosphate hydrolases"/>
    <property type="match status" value="1"/>
</dbReference>
<dbReference type="PANTHER" id="PTHR32309:SF13">
    <property type="entry name" value="FERRIC ENTEROBACTIN TRANSPORT PROTEIN FEPE"/>
    <property type="match status" value="1"/>
</dbReference>
<evidence type="ECO:0000256" key="5">
    <source>
        <dbReference type="ARBA" id="ARBA00022777"/>
    </source>
</evidence>
<dbReference type="InterPro" id="IPR050445">
    <property type="entry name" value="Bact_polysacc_biosynth/exp"/>
</dbReference>
<dbReference type="CDD" id="cd05387">
    <property type="entry name" value="BY-kinase"/>
    <property type="match status" value="1"/>
</dbReference>
<keyword evidence="3" id="KW-0808">Transferase</keyword>
<dbReference type="GO" id="GO:0005524">
    <property type="term" value="F:ATP binding"/>
    <property type="evidence" value="ECO:0007669"/>
    <property type="project" value="UniProtKB-KW"/>
</dbReference>
<gene>
    <name evidence="10" type="ORF">SAMN02745191_1588</name>
</gene>
<organism evidence="10 11">
    <name type="scientific">Anaerorhabdus furcosa</name>
    <dbReference type="NCBI Taxonomy" id="118967"/>
    <lineage>
        <taxon>Bacteria</taxon>
        <taxon>Bacillati</taxon>
        <taxon>Bacillota</taxon>
        <taxon>Erysipelotrichia</taxon>
        <taxon>Erysipelotrichales</taxon>
        <taxon>Erysipelotrichaceae</taxon>
        <taxon>Anaerorhabdus</taxon>
    </lineage>
</organism>
<dbReference type="GO" id="GO:0004715">
    <property type="term" value="F:non-membrane spanning protein tyrosine kinase activity"/>
    <property type="evidence" value="ECO:0007669"/>
    <property type="project" value="UniProtKB-EC"/>
</dbReference>
<dbReference type="RefSeq" id="WP_159443755.1">
    <property type="nucleotide sequence ID" value="NZ_FUWY01000004.1"/>
</dbReference>